<comment type="catalytic activity">
    <reaction evidence="3">
        <text>2 GTP = 3',3'-c-di-GMP + 2 diphosphate</text>
        <dbReference type="Rhea" id="RHEA:24898"/>
        <dbReference type="ChEBI" id="CHEBI:33019"/>
        <dbReference type="ChEBI" id="CHEBI:37565"/>
        <dbReference type="ChEBI" id="CHEBI:58805"/>
        <dbReference type="EC" id="2.7.7.65"/>
    </reaction>
</comment>
<dbReference type="InterPro" id="IPR011990">
    <property type="entry name" value="TPR-like_helical_dom_sf"/>
</dbReference>
<evidence type="ECO:0000313" key="7">
    <source>
        <dbReference type="Proteomes" id="UP000321933"/>
    </source>
</evidence>
<organism evidence="6 7">
    <name type="scientific">Parahaliea aestuarii</name>
    <dbReference type="NCBI Taxonomy" id="1852021"/>
    <lineage>
        <taxon>Bacteria</taxon>
        <taxon>Pseudomonadati</taxon>
        <taxon>Pseudomonadota</taxon>
        <taxon>Gammaproteobacteria</taxon>
        <taxon>Cellvibrionales</taxon>
        <taxon>Halieaceae</taxon>
        <taxon>Parahaliea</taxon>
    </lineage>
</organism>
<sequence>MDKLVWHDPWAARTRLQALAPRIDAASNAVQARYYLSLAHSLQYLYLNKEYDQAVAAGLAAVDDETAPHTHRFLQVLEAVRVRREGDYEASSALMLEVANWAESAGDHFLHVFALAELGFTQGMSSNSEQAFPHLQDAFDAAVMVQDVFLIALVNESYGAVYGYVGEYEQSIAHYRKALASYADLGYSVYEAEATYGIAISYRYAKQWQEALEMFRRYRQLTEVHHSEHGRFSALYGLGMTYAEMGDCDKALPVIAEALQAGAPEDFKAELYKRQAVCLARGGRATEAAAAIAAARDVFDRLPVFKGTHWELEVGLAEAEVAAELGDMDSAYTLLRDYHERIVALLRESASERLMTLRVEMENVRKDHEIGRLQEAARIDALELEQQRRSNELQRRTVIFWIGVTAVVLFFLAWQVRSARRLREISSRDSLTGLYNRRFIFQRLEALCAELPMDRGELSIVLVDVDDFKQVNDRYGHPAGDSILKEIAAIGSSLLRPGDELARVGGEEFLCLLPRTGERNARMVARRLLERVREHRFEISGRGEVSITVSIGVASFGARCADADSLYAKADSAMYRAKSSGKDQLYSTA</sequence>
<reference evidence="6 7" key="1">
    <citation type="submission" date="2019-08" db="EMBL/GenBank/DDBJ databases">
        <title>Parahaliea maris sp. nov., isolated from the surface seawater.</title>
        <authorList>
            <person name="Liu Y."/>
        </authorList>
    </citation>
    <scope>NUCLEOTIDE SEQUENCE [LARGE SCALE GENOMIC DNA]</scope>
    <source>
        <strain evidence="6 7">S2-26</strain>
    </source>
</reference>
<dbReference type="InterPro" id="IPR050469">
    <property type="entry name" value="Diguanylate_Cyclase"/>
</dbReference>
<evidence type="ECO:0000259" key="5">
    <source>
        <dbReference type="PROSITE" id="PS50887"/>
    </source>
</evidence>
<dbReference type="Gene3D" id="1.25.40.10">
    <property type="entry name" value="Tetratricopeptide repeat domain"/>
    <property type="match status" value="1"/>
</dbReference>
<dbReference type="GO" id="GO:0052621">
    <property type="term" value="F:diguanylate cyclase activity"/>
    <property type="evidence" value="ECO:0007669"/>
    <property type="project" value="UniProtKB-EC"/>
</dbReference>
<dbReference type="Pfam" id="PF00990">
    <property type="entry name" value="GGDEF"/>
    <property type="match status" value="1"/>
</dbReference>
<evidence type="ECO:0000256" key="4">
    <source>
        <dbReference type="SAM" id="Phobius"/>
    </source>
</evidence>
<dbReference type="Pfam" id="PF13424">
    <property type="entry name" value="TPR_12"/>
    <property type="match status" value="1"/>
</dbReference>
<dbReference type="Proteomes" id="UP000321933">
    <property type="component" value="Unassembled WGS sequence"/>
</dbReference>
<dbReference type="SUPFAM" id="SSF55073">
    <property type="entry name" value="Nucleotide cyclase"/>
    <property type="match status" value="1"/>
</dbReference>
<dbReference type="SMART" id="SM00267">
    <property type="entry name" value="GGDEF"/>
    <property type="match status" value="1"/>
</dbReference>
<keyword evidence="4" id="KW-0472">Membrane</keyword>
<keyword evidence="4" id="KW-1133">Transmembrane helix</keyword>
<comment type="cofactor">
    <cofactor evidence="1">
        <name>Mg(2+)</name>
        <dbReference type="ChEBI" id="CHEBI:18420"/>
    </cofactor>
</comment>
<evidence type="ECO:0000256" key="1">
    <source>
        <dbReference type="ARBA" id="ARBA00001946"/>
    </source>
</evidence>
<name>A0A5C8ZVF4_9GAMM</name>
<dbReference type="OrthoDB" id="6191081at2"/>
<dbReference type="PANTHER" id="PTHR45138:SF9">
    <property type="entry name" value="DIGUANYLATE CYCLASE DGCM-RELATED"/>
    <property type="match status" value="1"/>
</dbReference>
<dbReference type="SUPFAM" id="SSF48452">
    <property type="entry name" value="TPR-like"/>
    <property type="match status" value="1"/>
</dbReference>
<keyword evidence="7" id="KW-1185">Reference proteome</keyword>
<dbReference type="PANTHER" id="PTHR45138">
    <property type="entry name" value="REGULATORY COMPONENTS OF SENSORY TRANSDUCTION SYSTEM"/>
    <property type="match status" value="1"/>
</dbReference>
<feature type="transmembrane region" description="Helical" evidence="4">
    <location>
        <begin position="398"/>
        <end position="416"/>
    </location>
</feature>
<comment type="caution">
    <text evidence="6">The sequence shown here is derived from an EMBL/GenBank/DDBJ whole genome shotgun (WGS) entry which is preliminary data.</text>
</comment>
<dbReference type="InterPro" id="IPR019734">
    <property type="entry name" value="TPR_rpt"/>
</dbReference>
<dbReference type="InterPro" id="IPR000160">
    <property type="entry name" value="GGDEF_dom"/>
</dbReference>
<dbReference type="NCBIfam" id="TIGR00254">
    <property type="entry name" value="GGDEF"/>
    <property type="match status" value="1"/>
</dbReference>
<dbReference type="RefSeq" id="WP_148064431.1">
    <property type="nucleotide sequence ID" value="NZ_VRYZ01000004.1"/>
</dbReference>
<keyword evidence="4" id="KW-0812">Transmembrane</keyword>
<dbReference type="SMART" id="SM00028">
    <property type="entry name" value="TPR"/>
    <property type="match status" value="4"/>
</dbReference>
<dbReference type="FunFam" id="3.30.70.270:FF:000001">
    <property type="entry name" value="Diguanylate cyclase domain protein"/>
    <property type="match status" value="1"/>
</dbReference>
<dbReference type="CDD" id="cd01949">
    <property type="entry name" value="GGDEF"/>
    <property type="match status" value="1"/>
</dbReference>
<evidence type="ECO:0000256" key="2">
    <source>
        <dbReference type="ARBA" id="ARBA00012528"/>
    </source>
</evidence>
<dbReference type="EMBL" id="VRYZ01000004">
    <property type="protein sequence ID" value="TXS91734.1"/>
    <property type="molecule type" value="Genomic_DNA"/>
</dbReference>
<dbReference type="AlphaFoldDB" id="A0A5C8ZVF4"/>
<proteinExistence type="predicted"/>
<protein>
    <recommendedName>
        <fullName evidence="2">diguanylate cyclase</fullName>
        <ecNumber evidence="2">2.7.7.65</ecNumber>
    </recommendedName>
</protein>
<evidence type="ECO:0000256" key="3">
    <source>
        <dbReference type="ARBA" id="ARBA00034247"/>
    </source>
</evidence>
<dbReference type="PROSITE" id="PS50887">
    <property type="entry name" value="GGDEF"/>
    <property type="match status" value="1"/>
</dbReference>
<dbReference type="Gene3D" id="3.30.70.270">
    <property type="match status" value="1"/>
</dbReference>
<dbReference type="GO" id="GO:0043709">
    <property type="term" value="P:cell adhesion involved in single-species biofilm formation"/>
    <property type="evidence" value="ECO:0007669"/>
    <property type="project" value="TreeGrafter"/>
</dbReference>
<feature type="domain" description="GGDEF" evidence="5">
    <location>
        <begin position="456"/>
        <end position="589"/>
    </location>
</feature>
<dbReference type="InterPro" id="IPR029787">
    <property type="entry name" value="Nucleotide_cyclase"/>
</dbReference>
<gene>
    <name evidence="6" type="ORF">FVW59_11320</name>
</gene>
<dbReference type="EC" id="2.7.7.65" evidence="2"/>
<dbReference type="GO" id="GO:1902201">
    <property type="term" value="P:negative regulation of bacterial-type flagellum-dependent cell motility"/>
    <property type="evidence" value="ECO:0007669"/>
    <property type="project" value="TreeGrafter"/>
</dbReference>
<dbReference type="GO" id="GO:0005886">
    <property type="term" value="C:plasma membrane"/>
    <property type="evidence" value="ECO:0007669"/>
    <property type="project" value="TreeGrafter"/>
</dbReference>
<evidence type="ECO:0000313" key="6">
    <source>
        <dbReference type="EMBL" id="TXS91734.1"/>
    </source>
</evidence>
<accession>A0A5C8ZVF4</accession>
<dbReference type="InterPro" id="IPR043128">
    <property type="entry name" value="Rev_trsase/Diguanyl_cyclase"/>
</dbReference>